<feature type="transmembrane region" description="Helical" evidence="1">
    <location>
        <begin position="90"/>
        <end position="113"/>
    </location>
</feature>
<protein>
    <submittedName>
        <fullName evidence="2">2-hydroxycarboxylate symporter MleP</fullName>
    </submittedName>
</protein>
<dbReference type="RefSeq" id="WP_341266470.1">
    <property type="nucleotide sequence ID" value="NZ_CP146843.1"/>
</dbReference>
<keyword evidence="1" id="KW-0472">Membrane</keyword>
<feature type="transmembrane region" description="Helical" evidence="1">
    <location>
        <begin position="296"/>
        <end position="313"/>
    </location>
</feature>
<dbReference type="InterPro" id="IPR004679">
    <property type="entry name" value="2-OHcarboxylate_transport"/>
</dbReference>
<gene>
    <name evidence="2" type="primary">mlep</name>
    <name evidence="2" type="ORF">AshY1_04650</name>
</gene>
<keyword evidence="1" id="KW-0812">Transmembrane</keyword>
<feature type="transmembrane region" description="Helical" evidence="1">
    <location>
        <begin position="133"/>
        <end position="151"/>
    </location>
</feature>
<feature type="transmembrane region" description="Helical" evidence="1">
    <location>
        <begin position="158"/>
        <end position="180"/>
    </location>
</feature>
<name>A0ABZ2U9Y4_ASHYP</name>
<dbReference type="Proteomes" id="UP001484199">
    <property type="component" value="Chromosome"/>
</dbReference>
<sequence>MKGFLIKIYIFMLLNKVKKIKIYNSRFLIFLILFLVLLCNIHFINTSDNPQEIIKKMWHPFSTSLFFIMVSGMGLNFVGNQIPFLNKLGLGFLLCIFVPSYLVYKKIIITPLIHKQLTNFISNSNDGINFPKFVITIVIVGGILNIDYILLKRFILKFVPLALLTVFISYFFTGLLGYLLGYKPPEFIYNKFQNFFIDSIFFISVPLTNGGANLGINGVADIYQKFFCLDINIDKMKSILLAPLIIARCFSIVLSGLLYLILDKTKYSGKGKLEKNGNTFVKEIKNSTYPLDYKNIGMGLMIILGFYSLGVLINQNISSGLDEMVYVIILSLIAKMCCLIPKKYQNYSVQVGRIMSMHFTVPMMVALGLTIDFEVLKSYITNYQTILLVCASLLISVFISFYLAYLFNFYLLEFALIVGISSYSIGSTGNIGVMSVSKRTELLPLSIISTRLVGALFFIITSFSFCRIYQ</sequence>
<feature type="transmembrane region" description="Helical" evidence="1">
    <location>
        <begin position="445"/>
        <end position="465"/>
    </location>
</feature>
<accession>A0ABZ2U9Y4</accession>
<feature type="transmembrane region" description="Helical" evidence="1">
    <location>
        <begin position="200"/>
        <end position="220"/>
    </location>
</feature>
<feature type="transmembrane region" description="Helical" evidence="1">
    <location>
        <begin position="411"/>
        <end position="433"/>
    </location>
</feature>
<evidence type="ECO:0000256" key="1">
    <source>
        <dbReference type="SAM" id="Phobius"/>
    </source>
</evidence>
<feature type="transmembrane region" description="Helical" evidence="1">
    <location>
        <begin position="385"/>
        <end position="405"/>
    </location>
</feature>
<feature type="transmembrane region" description="Helical" evidence="1">
    <location>
        <begin position="240"/>
        <end position="262"/>
    </location>
</feature>
<feature type="transmembrane region" description="Helical" evidence="1">
    <location>
        <begin position="354"/>
        <end position="373"/>
    </location>
</feature>
<dbReference type="EMBL" id="CP146843">
    <property type="protein sequence ID" value="WYY26572.1"/>
    <property type="molecule type" value="Genomic_DNA"/>
</dbReference>
<feature type="transmembrane region" description="Helical" evidence="1">
    <location>
        <begin position="57"/>
        <end position="78"/>
    </location>
</feature>
<dbReference type="PANTHER" id="PTHR40033">
    <property type="entry name" value="NA(+)-MALATE SYMPORTER"/>
    <property type="match status" value="1"/>
</dbReference>
<dbReference type="Pfam" id="PF03390">
    <property type="entry name" value="2HCT"/>
    <property type="match status" value="1"/>
</dbReference>
<proteinExistence type="predicted"/>
<reference evidence="2" key="1">
    <citation type="submission" date="2024-03" db="EMBL/GenBank/DDBJ databases">
        <title>The Complete Genome of 'Candidatus Phytoplasma fraxini' AshY1 from the Ash Yellows Group.</title>
        <authorList>
            <person name="Boehm J.W."/>
            <person name="Huettel B."/>
            <person name="Schneider B."/>
            <person name="Kube M."/>
        </authorList>
    </citation>
    <scope>NUCLEOTIDE SEQUENCE [LARGE SCALE GENOMIC DNA]</scope>
    <source>
        <strain evidence="2">AshY1</strain>
    </source>
</reference>
<keyword evidence="3" id="KW-1185">Reference proteome</keyword>
<organism evidence="2 3">
    <name type="scientific">Ash yellows phytoplasma</name>
    <dbReference type="NCBI Taxonomy" id="35780"/>
    <lineage>
        <taxon>Bacteria</taxon>
        <taxon>Bacillati</taxon>
        <taxon>Mycoplasmatota</taxon>
        <taxon>Mollicutes</taxon>
        <taxon>Acholeplasmatales</taxon>
        <taxon>Acholeplasmataceae</taxon>
        <taxon>Candidatus Phytoplasma</taxon>
        <taxon>16SrVII (Ash yellows group)</taxon>
    </lineage>
</organism>
<keyword evidence="1" id="KW-1133">Transmembrane helix</keyword>
<evidence type="ECO:0000313" key="2">
    <source>
        <dbReference type="EMBL" id="WYY26572.1"/>
    </source>
</evidence>
<evidence type="ECO:0000313" key="3">
    <source>
        <dbReference type="Proteomes" id="UP001484199"/>
    </source>
</evidence>
<dbReference type="PANTHER" id="PTHR40033:SF1">
    <property type="entry name" value="CITRATE-SODIUM SYMPORTER"/>
    <property type="match status" value="1"/>
</dbReference>
<feature type="transmembrane region" description="Helical" evidence="1">
    <location>
        <begin position="27"/>
        <end position="45"/>
    </location>
</feature>